<dbReference type="InterPro" id="IPR057336">
    <property type="entry name" value="GerAC_N"/>
</dbReference>
<evidence type="ECO:0000259" key="8">
    <source>
        <dbReference type="Pfam" id="PF05504"/>
    </source>
</evidence>
<keyword evidence="4" id="KW-0732">Signal</keyword>
<dbReference type="Pfam" id="PF25198">
    <property type="entry name" value="Spore_GerAC_N"/>
    <property type="match status" value="1"/>
</dbReference>
<dbReference type="RefSeq" id="WP_249294159.1">
    <property type="nucleotide sequence ID" value="NZ_JACRSV010000001.1"/>
</dbReference>
<gene>
    <name evidence="10" type="ORF">H8710_04140</name>
</gene>
<feature type="domain" description="Spore germination protein N-terminal" evidence="9">
    <location>
        <begin position="26"/>
        <end position="197"/>
    </location>
</feature>
<feature type="domain" description="Spore germination GerAC-like C-terminal" evidence="8">
    <location>
        <begin position="214"/>
        <end position="379"/>
    </location>
</feature>
<evidence type="ECO:0000256" key="7">
    <source>
        <dbReference type="ARBA" id="ARBA00023288"/>
    </source>
</evidence>
<comment type="similarity">
    <text evidence="2">Belongs to the GerABKC lipoprotein family.</text>
</comment>
<accession>A0A926E4U7</accession>
<dbReference type="GO" id="GO:0009847">
    <property type="term" value="P:spore germination"/>
    <property type="evidence" value="ECO:0007669"/>
    <property type="project" value="InterPro"/>
</dbReference>
<evidence type="ECO:0000256" key="1">
    <source>
        <dbReference type="ARBA" id="ARBA00004635"/>
    </source>
</evidence>
<dbReference type="InterPro" id="IPR008844">
    <property type="entry name" value="Spore_GerAC-like"/>
</dbReference>
<sequence>MKIRFAAKLLLIPVCCLLFSGCIKIVNLQDRAIVQGVGVDYEDGQYLVTMQIFSSDGSGGQTIIDSSKQNAKVITCRGKTISEAVEDTSISQGKDFFLGHNRLVILGESARKFPLSESLSFFINTMDSRADVNVLLAEKSASEVLNADINQGILPALTIEKTIQNADDSGKISEVLLIDILRSLATEHQSALVPVIAVADDEAENKKLKTIELTGMAVFSDGIYQGTLSETETRGMMFLRDEIEKTVYSVFNEDFREISVELYHSKTKIIPDIRGDDLRFTVQISADGMVQEKVLEPGKTFNEQSLKRVEDVIQEKIHTECEDAFRKAVLEYKSDVFYLGDMVWRDQPELWERLQDEWKQNAGKIKLSYEIKVDIDRTGLQENFKGVL</sequence>
<evidence type="ECO:0000256" key="3">
    <source>
        <dbReference type="ARBA" id="ARBA00022544"/>
    </source>
</evidence>
<protein>
    <submittedName>
        <fullName evidence="10">Ger(X)C family spore germination protein</fullName>
    </submittedName>
</protein>
<keyword evidence="3" id="KW-0309">Germination</keyword>
<proteinExistence type="inferred from homology"/>
<evidence type="ECO:0000256" key="6">
    <source>
        <dbReference type="ARBA" id="ARBA00023139"/>
    </source>
</evidence>
<dbReference type="AlphaFoldDB" id="A0A926E4U7"/>
<evidence type="ECO:0000256" key="5">
    <source>
        <dbReference type="ARBA" id="ARBA00023136"/>
    </source>
</evidence>
<evidence type="ECO:0000256" key="2">
    <source>
        <dbReference type="ARBA" id="ARBA00007886"/>
    </source>
</evidence>
<evidence type="ECO:0000313" key="11">
    <source>
        <dbReference type="Proteomes" id="UP000610760"/>
    </source>
</evidence>
<keyword evidence="5" id="KW-0472">Membrane</keyword>
<dbReference type="PANTHER" id="PTHR35789">
    <property type="entry name" value="SPORE GERMINATION PROTEIN B3"/>
    <property type="match status" value="1"/>
</dbReference>
<dbReference type="EMBL" id="JACRSV010000001">
    <property type="protein sequence ID" value="MBC8559256.1"/>
    <property type="molecule type" value="Genomic_DNA"/>
</dbReference>
<evidence type="ECO:0000259" key="9">
    <source>
        <dbReference type="Pfam" id="PF25198"/>
    </source>
</evidence>
<reference evidence="10" key="1">
    <citation type="submission" date="2020-08" db="EMBL/GenBank/DDBJ databases">
        <title>Genome public.</title>
        <authorList>
            <person name="Liu C."/>
            <person name="Sun Q."/>
        </authorList>
    </citation>
    <scope>NUCLEOTIDE SEQUENCE</scope>
    <source>
        <strain evidence="10">NSJ-33</strain>
    </source>
</reference>
<keyword evidence="11" id="KW-1185">Reference proteome</keyword>
<dbReference type="GO" id="GO:0016020">
    <property type="term" value="C:membrane"/>
    <property type="evidence" value="ECO:0007669"/>
    <property type="project" value="UniProtKB-SubCell"/>
</dbReference>
<dbReference type="InterPro" id="IPR046953">
    <property type="entry name" value="Spore_GerAC-like_C"/>
</dbReference>
<dbReference type="PANTHER" id="PTHR35789:SF1">
    <property type="entry name" value="SPORE GERMINATION PROTEIN B3"/>
    <property type="match status" value="1"/>
</dbReference>
<dbReference type="InterPro" id="IPR038501">
    <property type="entry name" value="Spore_GerAC_C_sf"/>
</dbReference>
<dbReference type="Gene3D" id="3.30.300.210">
    <property type="entry name" value="Nutrient germinant receptor protein C, domain 3"/>
    <property type="match status" value="1"/>
</dbReference>
<dbReference type="Gene3D" id="6.20.190.10">
    <property type="entry name" value="Nutrient germinant receptor protein C, domain 1"/>
    <property type="match status" value="1"/>
</dbReference>
<keyword evidence="7" id="KW-0449">Lipoprotein</keyword>
<dbReference type="PROSITE" id="PS51257">
    <property type="entry name" value="PROKAR_LIPOPROTEIN"/>
    <property type="match status" value="1"/>
</dbReference>
<comment type="caution">
    <text evidence="10">The sequence shown here is derived from an EMBL/GenBank/DDBJ whole genome shotgun (WGS) entry which is preliminary data.</text>
</comment>
<evidence type="ECO:0000256" key="4">
    <source>
        <dbReference type="ARBA" id="ARBA00022729"/>
    </source>
</evidence>
<name>A0A926E4U7_9FIRM</name>
<dbReference type="NCBIfam" id="TIGR02887">
    <property type="entry name" value="spore_ger_x_C"/>
    <property type="match status" value="1"/>
</dbReference>
<dbReference type="Pfam" id="PF05504">
    <property type="entry name" value="Spore_GerAC"/>
    <property type="match status" value="1"/>
</dbReference>
<dbReference type="Proteomes" id="UP000610760">
    <property type="component" value="Unassembled WGS sequence"/>
</dbReference>
<comment type="subcellular location">
    <subcellularLocation>
        <location evidence="1">Membrane</location>
        <topology evidence="1">Lipid-anchor</topology>
    </subcellularLocation>
</comment>
<keyword evidence="6" id="KW-0564">Palmitate</keyword>
<evidence type="ECO:0000313" key="10">
    <source>
        <dbReference type="EMBL" id="MBC8559256.1"/>
    </source>
</evidence>
<organism evidence="10 11">
    <name type="scientific">Fumia xinanensis</name>
    <dbReference type="NCBI Taxonomy" id="2763659"/>
    <lineage>
        <taxon>Bacteria</taxon>
        <taxon>Bacillati</taxon>
        <taxon>Bacillota</taxon>
        <taxon>Clostridia</taxon>
        <taxon>Eubacteriales</taxon>
        <taxon>Oscillospiraceae</taxon>
        <taxon>Fumia</taxon>
    </lineage>
</organism>